<dbReference type="EMBL" id="RCBY01000070">
    <property type="protein sequence ID" value="RQH42955.1"/>
    <property type="molecule type" value="Genomic_DNA"/>
</dbReference>
<gene>
    <name evidence="2" type="ORF">D5R40_14050</name>
</gene>
<dbReference type="PANTHER" id="PTHR34614">
    <property type="match status" value="1"/>
</dbReference>
<keyword evidence="3" id="KW-1185">Reference proteome</keyword>
<dbReference type="InterPro" id="IPR047654">
    <property type="entry name" value="IS1634_transpos"/>
</dbReference>
<organism evidence="2 3">
    <name type="scientific">Okeania hirsuta</name>
    <dbReference type="NCBI Taxonomy" id="1458930"/>
    <lineage>
        <taxon>Bacteria</taxon>
        <taxon>Bacillati</taxon>
        <taxon>Cyanobacteriota</taxon>
        <taxon>Cyanophyceae</taxon>
        <taxon>Oscillatoriophycideae</taxon>
        <taxon>Oscillatoriales</taxon>
        <taxon>Microcoleaceae</taxon>
        <taxon>Okeania</taxon>
    </lineage>
</organism>
<accession>A0A3N6PEB9</accession>
<feature type="non-terminal residue" evidence="2">
    <location>
        <position position="142"/>
    </location>
</feature>
<feature type="domain" description="DUF4277" evidence="1">
    <location>
        <begin position="1"/>
        <end position="63"/>
    </location>
</feature>
<evidence type="ECO:0000313" key="2">
    <source>
        <dbReference type="EMBL" id="RQH42955.1"/>
    </source>
</evidence>
<dbReference type="OrthoDB" id="467786at2"/>
<evidence type="ECO:0000259" key="1">
    <source>
        <dbReference type="Pfam" id="PF14104"/>
    </source>
</evidence>
<comment type="caution">
    <text evidence="2">The sequence shown here is derived from an EMBL/GenBank/DDBJ whole genome shotgun (WGS) entry which is preliminary data.</text>
</comment>
<reference evidence="2 3" key="1">
    <citation type="journal article" date="2018" name="ACS Chem. Biol.">
        <title>Ketoreductase domain dysfunction expands chemodiversity: malyngamide biosynthesis in the cyanobacterium Okeania hirsuta.</title>
        <authorList>
            <person name="Moss N.A."/>
            <person name="Leao T."/>
            <person name="Rankin M."/>
            <person name="McCullough T.M."/>
            <person name="Qu P."/>
            <person name="Korobeynikov A."/>
            <person name="Smith J.L."/>
            <person name="Gerwick L."/>
            <person name="Gerwick W.H."/>
        </authorList>
    </citation>
    <scope>NUCLEOTIDE SEQUENCE [LARGE SCALE GENOMIC DNA]</scope>
    <source>
        <strain evidence="2 3">PAB10Feb10-1</strain>
    </source>
</reference>
<dbReference type="Proteomes" id="UP000269154">
    <property type="component" value="Unassembled WGS sequence"/>
</dbReference>
<dbReference type="NCBIfam" id="NF033559">
    <property type="entry name" value="transpos_IS1634"/>
    <property type="match status" value="1"/>
</dbReference>
<dbReference type="RefSeq" id="WP_124146742.1">
    <property type="nucleotide sequence ID" value="NZ_CAWOKI010000189.1"/>
</dbReference>
<proteinExistence type="predicted"/>
<dbReference type="Pfam" id="PF14104">
    <property type="entry name" value="DUF4277"/>
    <property type="match status" value="1"/>
</dbReference>
<evidence type="ECO:0000313" key="3">
    <source>
        <dbReference type="Proteomes" id="UP000269154"/>
    </source>
</evidence>
<dbReference type="PANTHER" id="PTHR34614:SF2">
    <property type="entry name" value="TRANSPOSASE IS4-LIKE DOMAIN-CONTAINING PROTEIN"/>
    <property type="match status" value="1"/>
</dbReference>
<protein>
    <submittedName>
        <fullName evidence="2">IS1634 family transposase</fullName>
    </submittedName>
</protein>
<dbReference type="AlphaFoldDB" id="A0A3N6PEB9"/>
<sequence>MLLNGLGLVSSPLYLFSKFFDGKAIEHLIGKGVKTEYFNDDKLGRVLDQLYHRGLNQIFMSVVLEAVKSYQLEISTVHLDSTSFHVHGDDHTYEDESTEDIEPKTIKITSGYSRDKRPDLKQFMMDLICTNDGDVPLWMRIG</sequence>
<name>A0A3N6PEB9_9CYAN</name>
<dbReference type="InterPro" id="IPR025457">
    <property type="entry name" value="DUF4277"/>
</dbReference>